<dbReference type="EMBL" id="PDYF01000002">
    <property type="protein sequence ID" value="PHU36532.1"/>
    <property type="molecule type" value="Genomic_DNA"/>
</dbReference>
<evidence type="ECO:0000313" key="3">
    <source>
        <dbReference type="Proteomes" id="UP000225889"/>
    </source>
</evidence>
<name>A0A2G3DZS3_9FIRM</name>
<dbReference type="Proteomes" id="UP000225889">
    <property type="component" value="Unassembled WGS sequence"/>
</dbReference>
<organism evidence="2 3">
    <name type="scientific">Pseudobutyrivibrio ruminis</name>
    <dbReference type="NCBI Taxonomy" id="46206"/>
    <lineage>
        <taxon>Bacteria</taxon>
        <taxon>Bacillati</taxon>
        <taxon>Bacillota</taxon>
        <taxon>Clostridia</taxon>
        <taxon>Lachnospirales</taxon>
        <taxon>Lachnospiraceae</taxon>
        <taxon>Pseudobutyrivibrio</taxon>
    </lineage>
</organism>
<keyword evidence="1" id="KW-0472">Membrane</keyword>
<dbReference type="AlphaFoldDB" id="A0A2G3DZS3"/>
<keyword evidence="1" id="KW-1133">Transmembrane helix</keyword>
<proteinExistence type="predicted"/>
<evidence type="ECO:0000313" key="2">
    <source>
        <dbReference type="EMBL" id="PHU36532.1"/>
    </source>
</evidence>
<protein>
    <recommendedName>
        <fullName evidence="4">DUF4320 domain-containing protein</fullName>
    </recommendedName>
</protein>
<keyword evidence="1" id="KW-0812">Transmembrane</keyword>
<evidence type="ECO:0000256" key="1">
    <source>
        <dbReference type="SAM" id="Phobius"/>
    </source>
</evidence>
<sequence>MRNLLLKKKKASVIENVLVSLISIVMVCAFLVIVFGAFSSINDKWSMRQAARETLLIMETEGYLKPEDEQALIHELEGYGLYNISLSGTTTSEVDYGERIYLKITGTYDDNILAFAGGISKVAHHPTTITIHRQTTAKQ</sequence>
<accession>A0A2G3DZS3</accession>
<reference evidence="2 3" key="1">
    <citation type="submission" date="2017-10" db="EMBL/GenBank/DDBJ databases">
        <title>Resolving the taxonomy of Roseburia spp., Eubacterium rectale and Agathobacter spp. through phylogenomic analysis.</title>
        <authorList>
            <person name="Sheridan P.O."/>
            <person name="Walker A.W."/>
            <person name="Duncan S.H."/>
            <person name="Scott K.P."/>
            <person name="Toole P.W.O."/>
            <person name="Luis P."/>
            <person name="Flint H.J."/>
        </authorList>
    </citation>
    <scope>NUCLEOTIDE SEQUENCE [LARGE SCALE GENOMIC DNA]</scope>
    <source>
        <strain evidence="2 3">JK626</strain>
    </source>
</reference>
<reference evidence="2 3" key="2">
    <citation type="submission" date="2017-10" db="EMBL/GenBank/DDBJ databases">
        <authorList>
            <person name="Banno H."/>
            <person name="Chua N.-H."/>
        </authorList>
    </citation>
    <scope>NUCLEOTIDE SEQUENCE [LARGE SCALE GENOMIC DNA]</scope>
    <source>
        <strain evidence="2 3">JK626</strain>
    </source>
</reference>
<comment type="caution">
    <text evidence="2">The sequence shown here is derived from an EMBL/GenBank/DDBJ whole genome shotgun (WGS) entry which is preliminary data.</text>
</comment>
<evidence type="ECO:0008006" key="4">
    <source>
        <dbReference type="Google" id="ProtNLM"/>
    </source>
</evidence>
<dbReference type="RefSeq" id="WP_099391002.1">
    <property type="nucleotide sequence ID" value="NZ_PDYF01000002.1"/>
</dbReference>
<gene>
    <name evidence="2" type="ORF">CSX01_00220</name>
</gene>
<feature type="transmembrane region" description="Helical" evidence="1">
    <location>
        <begin position="12"/>
        <end position="38"/>
    </location>
</feature>